<dbReference type="AlphaFoldDB" id="A0A855EW36"/>
<gene>
    <name evidence="1" type="ORF">CFY86_20735</name>
</gene>
<dbReference type="InterPro" id="IPR052159">
    <property type="entry name" value="Competence_DNA_uptake"/>
</dbReference>
<organism evidence="1 2">
    <name type="scientific">Raoultella ornithinolytica</name>
    <name type="common">Klebsiella ornithinolytica</name>
    <dbReference type="NCBI Taxonomy" id="54291"/>
    <lineage>
        <taxon>Bacteria</taxon>
        <taxon>Pseudomonadati</taxon>
        <taxon>Pseudomonadota</taxon>
        <taxon>Gammaproteobacteria</taxon>
        <taxon>Enterobacterales</taxon>
        <taxon>Enterobacteriaceae</taxon>
        <taxon>Klebsiella/Raoultella group</taxon>
        <taxon>Raoultella</taxon>
    </lineage>
</organism>
<dbReference type="EMBL" id="NKYI01000028">
    <property type="protein sequence ID" value="PIK82590.1"/>
    <property type="molecule type" value="Genomic_DNA"/>
</dbReference>
<accession>A0A855EW36</accession>
<sequence>MMKLKLVLFGRGVGEGVLCNYDSDEWVIVDSCYGKNNSEKKAAALEYLEENSISFDKVKLIVISHFHDDHIKGMLDIVRHCTSARIFVPEALSTKEFVTYIATIADVNSTTAPQQGVSEIFNIFYEAHNTEREIERTRADVSLYFNQKNFARVSALSPSNLECQETLAYFIEQVKTLNESVSLELPANVKKKNINNNCITLCISGNVNSDILLGADLEVSTNLKKGWSALTATQHAPKNTASVFKISHHGSVNGYCPVSWSKLAVTGTKPIGILTPYSRQNLPRAEQIKVLQAVTSELYSTSPIKEYPLNKTDKKVLDEKRVESIARINLNFGYIELNEVSRNGSSWYDVKTVGAALKLQ</sequence>
<dbReference type="PANTHER" id="PTHR30619">
    <property type="entry name" value="DNA INTERNALIZATION/COMPETENCE PROTEIN COMEC/REC2"/>
    <property type="match status" value="1"/>
</dbReference>
<reference evidence="1 2" key="1">
    <citation type="submission" date="2017-07" db="EMBL/GenBank/DDBJ databases">
        <title>Raoultella ornithinolytica strain HH3 draft genome.</title>
        <authorList>
            <person name="Duceppe M.-O."/>
            <person name="Huang H."/>
            <person name="Phipps-Todd B."/>
        </authorList>
    </citation>
    <scope>NUCLEOTIDE SEQUENCE [LARGE SCALE GENOMIC DNA]</scope>
    <source>
        <strain evidence="1 2">HH3</strain>
    </source>
</reference>
<dbReference type="Gene3D" id="3.60.15.10">
    <property type="entry name" value="Ribonuclease Z/Hydroxyacylglutathione hydrolase-like"/>
    <property type="match status" value="1"/>
</dbReference>
<dbReference type="RefSeq" id="WP_099844122.1">
    <property type="nucleotide sequence ID" value="NZ_CP122398.1"/>
</dbReference>
<dbReference type="SUPFAM" id="SSF56281">
    <property type="entry name" value="Metallo-hydrolase/oxidoreductase"/>
    <property type="match status" value="1"/>
</dbReference>
<name>A0A855EW36_RAOOR</name>
<evidence type="ECO:0000313" key="1">
    <source>
        <dbReference type="EMBL" id="PIK82590.1"/>
    </source>
</evidence>
<evidence type="ECO:0000313" key="2">
    <source>
        <dbReference type="Proteomes" id="UP000229713"/>
    </source>
</evidence>
<comment type="caution">
    <text evidence="1">The sequence shown here is derived from an EMBL/GenBank/DDBJ whole genome shotgun (WGS) entry which is preliminary data.</text>
</comment>
<dbReference type="PANTHER" id="PTHR30619:SF1">
    <property type="entry name" value="RECOMBINATION PROTEIN 2"/>
    <property type="match status" value="1"/>
</dbReference>
<evidence type="ECO:0008006" key="3">
    <source>
        <dbReference type="Google" id="ProtNLM"/>
    </source>
</evidence>
<dbReference type="Proteomes" id="UP000229713">
    <property type="component" value="Unassembled WGS sequence"/>
</dbReference>
<dbReference type="InterPro" id="IPR036866">
    <property type="entry name" value="RibonucZ/Hydroxyglut_hydro"/>
</dbReference>
<proteinExistence type="predicted"/>
<protein>
    <recommendedName>
        <fullName evidence="3">MBL fold metallo-hydrolase</fullName>
    </recommendedName>
</protein>